<name>A0A1H8DGC7_9BACL</name>
<dbReference type="Proteomes" id="UP000199695">
    <property type="component" value="Unassembled WGS sequence"/>
</dbReference>
<dbReference type="EMBL" id="FOCQ01000005">
    <property type="protein sequence ID" value="SEN05527.1"/>
    <property type="molecule type" value="Genomic_DNA"/>
</dbReference>
<proteinExistence type="predicted"/>
<dbReference type="OrthoDB" id="2991692at2"/>
<protein>
    <submittedName>
        <fullName evidence="2">Uncharacterized protein</fullName>
    </submittedName>
</protein>
<evidence type="ECO:0000313" key="3">
    <source>
        <dbReference type="Proteomes" id="UP000199695"/>
    </source>
</evidence>
<evidence type="ECO:0000256" key="1">
    <source>
        <dbReference type="SAM" id="MobiDB-lite"/>
    </source>
</evidence>
<sequence>MGLKTNETFGSSITKGTQAKKEKEHSSKVIPIKQKKVRQPDPLIATWTAEAKPGSCPLKIRQFSSGFGQVKHTRSPQALAA</sequence>
<keyword evidence="3" id="KW-1185">Reference proteome</keyword>
<evidence type="ECO:0000313" key="2">
    <source>
        <dbReference type="EMBL" id="SEN05527.1"/>
    </source>
</evidence>
<dbReference type="AlphaFoldDB" id="A0A1H8DGC7"/>
<feature type="region of interest" description="Disordered" evidence="1">
    <location>
        <begin position="1"/>
        <end position="35"/>
    </location>
</feature>
<gene>
    <name evidence="2" type="ORF">SAMN05444955_105133</name>
</gene>
<reference evidence="2 3" key="1">
    <citation type="submission" date="2016-10" db="EMBL/GenBank/DDBJ databases">
        <authorList>
            <person name="de Groot N.N."/>
        </authorList>
    </citation>
    <scope>NUCLEOTIDE SEQUENCE [LARGE SCALE GENOMIC DNA]</scope>
    <source>
        <strain evidence="2 3">DSM 46701</strain>
    </source>
</reference>
<feature type="compositionally biased region" description="Polar residues" evidence="1">
    <location>
        <begin position="1"/>
        <end position="17"/>
    </location>
</feature>
<organism evidence="2 3">
    <name type="scientific">Lihuaxuella thermophila</name>
    <dbReference type="NCBI Taxonomy" id="1173111"/>
    <lineage>
        <taxon>Bacteria</taxon>
        <taxon>Bacillati</taxon>
        <taxon>Bacillota</taxon>
        <taxon>Bacilli</taxon>
        <taxon>Bacillales</taxon>
        <taxon>Thermoactinomycetaceae</taxon>
        <taxon>Lihuaxuella</taxon>
    </lineage>
</organism>
<accession>A0A1H8DGC7</accession>
<dbReference type="STRING" id="1173111.SAMN05444955_105133"/>
<dbReference type="RefSeq" id="WP_089966740.1">
    <property type="nucleotide sequence ID" value="NZ_FOCQ01000005.1"/>
</dbReference>